<dbReference type="SUPFAM" id="SSF54495">
    <property type="entry name" value="UBC-like"/>
    <property type="match status" value="1"/>
</dbReference>
<dbReference type="Proteomes" id="UP000270581">
    <property type="component" value="Unassembled WGS sequence"/>
</dbReference>
<reference evidence="3 4" key="1">
    <citation type="submission" date="2018-11" db="EMBL/GenBank/DDBJ databases">
        <title>Genome sequences of Natronomonas sp. CBA1133.</title>
        <authorList>
            <person name="Roh S.W."/>
            <person name="Cha I.-T."/>
        </authorList>
    </citation>
    <scope>NUCLEOTIDE SEQUENCE [LARGE SCALE GENOMIC DNA]</scope>
    <source>
        <strain evidence="3 4">CBA1133</strain>
    </source>
</reference>
<evidence type="ECO:0000259" key="2">
    <source>
        <dbReference type="PROSITE" id="PS50127"/>
    </source>
</evidence>
<protein>
    <recommendedName>
        <fullName evidence="2">UBC core domain-containing protein</fullName>
    </recommendedName>
</protein>
<dbReference type="Gene3D" id="3.10.110.10">
    <property type="entry name" value="Ubiquitin Conjugating Enzyme"/>
    <property type="match status" value="1"/>
</dbReference>
<evidence type="ECO:0000313" key="3">
    <source>
        <dbReference type="EMBL" id="RNJ22666.1"/>
    </source>
</evidence>
<proteinExistence type="predicted"/>
<evidence type="ECO:0000313" key="4">
    <source>
        <dbReference type="Proteomes" id="UP000270581"/>
    </source>
</evidence>
<gene>
    <name evidence="3" type="ORF">Nmn1133_13640</name>
</gene>
<name>A0AAJ4UUM9_9EURY</name>
<feature type="region of interest" description="Disordered" evidence="1">
    <location>
        <begin position="1"/>
        <end position="21"/>
    </location>
</feature>
<dbReference type="AlphaFoldDB" id="A0AAJ4UUM9"/>
<dbReference type="RefSeq" id="WP_123124769.1">
    <property type="nucleotide sequence ID" value="NZ_RJJC01000002.1"/>
</dbReference>
<dbReference type="InterPro" id="IPR000608">
    <property type="entry name" value="UBC"/>
</dbReference>
<dbReference type="PROSITE" id="PS50127">
    <property type="entry name" value="UBC_2"/>
    <property type="match status" value="1"/>
</dbReference>
<sequence>MDEELSKTKMQKQVGDLESSPLPNQYGWELEEDGLNLFVTLPCPKDGTAYELKVNFDNFPQQAPSYQFTEKWPNCPNINEDKGICIDGTRECYTAFNHDERREDWDPDRFNLTTTLQKIYHLMRK</sequence>
<keyword evidence="4" id="KW-1185">Reference proteome</keyword>
<dbReference type="InterPro" id="IPR016135">
    <property type="entry name" value="UBQ-conjugating_enzyme/RWD"/>
</dbReference>
<dbReference type="EMBL" id="RJJC01000002">
    <property type="protein sequence ID" value="RNJ22666.1"/>
    <property type="molecule type" value="Genomic_DNA"/>
</dbReference>
<accession>A0AAJ4UUM9</accession>
<feature type="domain" description="UBC core" evidence="2">
    <location>
        <begin position="1"/>
        <end position="125"/>
    </location>
</feature>
<organism evidence="3 4">
    <name type="scientific">Halosegnis longus</name>
    <dbReference type="NCBI Taxonomy" id="2216012"/>
    <lineage>
        <taxon>Archaea</taxon>
        <taxon>Methanobacteriati</taxon>
        <taxon>Methanobacteriota</taxon>
        <taxon>Stenosarchaea group</taxon>
        <taxon>Halobacteria</taxon>
        <taxon>Halobacteriales</taxon>
        <taxon>Natronomonadaceae</taxon>
        <taxon>Halosegnis</taxon>
    </lineage>
</organism>
<dbReference type="CDD" id="cd00195">
    <property type="entry name" value="UBCc_UEV"/>
    <property type="match status" value="1"/>
</dbReference>
<evidence type="ECO:0000256" key="1">
    <source>
        <dbReference type="SAM" id="MobiDB-lite"/>
    </source>
</evidence>
<comment type="caution">
    <text evidence="3">The sequence shown here is derived from an EMBL/GenBank/DDBJ whole genome shotgun (WGS) entry which is preliminary data.</text>
</comment>